<dbReference type="PROSITE" id="PS00107">
    <property type="entry name" value="PROTEIN_KINASE_ATP"/>
    <property type="match status" value="1"/>
</dbReference>
<feature type="compositionally biased region" description="Basic and acidic residues" evidence="9">
    <location>
        <begin position="123"/>
        <end position="148"/>
    </location>
</feature>
<dbReference type="Gene3D" id="1.10.510.10">
    <property type="entry name" value="Transferase(Phosphotransferase) domain 1"/>
    <property type="match status" value="1"/>
</dbReference>
<dbReference type="EC" id="2.7.11.1" evidence="1"/>
<proteinExistence type="inferred from homology"/>
<name>A0A292Q4L0_9PEZI</name>
<dbReference type="CDD" id="cd14135">
    <property type="entry name" value="STKc_PRP4"/>
    <property type="match status" value="1"/>
</dbReference>
<dbReference type="PANTHER" id="PTHR24058">
    <property type="entry name" value="DUAL SPECIFICITY PROTEIN KINASE"/>
    <property type="match status" value="1"/>
</dbReference>
<feature type="region of interest" description="Disordered" evidence="9">
    <location>
        <begin position="1"/>
        <end position="295"/>
    </location>
</feature>
<organism evidence="11 12">
    <name type="scientific">Tuber aestivum</name>
    <name type="common">summer truffle</name>
    <dbReference type="NCBI Taxonomy" id="59557"/>
    <lineage>
        <taxon>Eukaryota</taxon>
        <taxon>Fungi</taxon>
        <taxon>Dikarya</taxon>
        <taxon>Ascomycota</taxon>
        <taxon>Pezizomycotina</taxon>
        <taxon>Pezizomycetes</taxon>
        <taxon>Pezizales</taxon>
        <taxon>Tuberaceae</taxon>
        <taxon>Tuber</taxon>
    </lineage>
</organism>
<accession>A0A292Q4L0</accession>
<feature type="compositionally biased region" description="Basic and acidic residues" evidence="9">
    <location>
        <begin position="63"/>
        <end position="72"/>
    </location>
</feature>
<evidence type="ECO:0000256" key="6">
    <source>
        <dbReference type="ARBA" id="ARBA00022840"/>
    </source>
</evidence>
<dbReference type="SMART" id="SM00220">
    <property type="entry name" value="S_TKc"/>
    <property type="match status" value="1"/>
</dbReference>
<evidence type="ECO:0000313" key="11">
    <source>
        <dbReference type="EMBL" id="CUS14772.1"/>
    </source>
</evidence>
<dbReference type="InterPro" id="IPR011009">
    <property type="entry name" value="Kinase-like_dom_sf"/>
</dbReference>
<dbReference type="AlphaFoldDB" id="A0A292Q4L0"/>
<evidence type="ECO:0000256" key="8">
    <source>
        <dbReference type="PROSITE-ProRule" id="PRU10141"/>
    </source>
</evidence>
<dbReference type="InterPro" id="IPR000719">
    <property type="entry name" value="Prot_kinase_dom"/>
</dbReference>
<dbReference type="Proteomes" id="UP001412239">
    <property type="component" value="Unassembled WGS sequence"/>
</dbReference>
<dbReference type="GO" id="GO:0004674">
    <property type="term" value="F:protein serine/threonine kinase activity"/>
    <property type="evidence" value="ECO:0007669"/>
    <property type="project" value="UniProtKB-KW"/>
</dbReference>
<keyword evidence="5" id="KW-0418">Kinase</keyword>
<feature type="compositionally biased region" description="Basic and acidic residues" evidence="9">
    <location>
        <begin position="218"/>
        <end position="229"/>
    </location>
</feature>
<dbReference type="EMBL" id="LN890955">
    <property type="protein sequence ID" value="CUS14772.1"/>
    <property type="molecule type" value="Genomic_DNA"/>
</dbReference>
<evidence type="ECO:0000256" key="5">
    <source>
        <dbReference type="ARBA" id="ARBA00022777"/>
    </source>
</evidence>
<dbReference type="PROSITE" id="PS50011">
    <property type="entry name" value="PROTEIN_KINASE_DOM"/>
    <property type="match status" value="1"/>
</dbReference>
<dbReference type="InterPro" id="IPR050494">
    <property type="entry name" value="Ser_Thr_dual-spec_kinase"/>
</dbReference>
<dbReference type="InterPro" id="IPR017441">
    <property type="entry name" value="Protein_kinase_ATP_BS"/>
</dbReference>
<feature type="compositionally biased region" description="Acidic residues" evidence="9">
    <location>
        <begin position="7"/>
        <end position="17"/>
    </location>
</feature>
<feature type="compositionally biased region" description="Polar residues" evidence="9">
    <location>
        <begin position="230"/>
        <end position="260"/>
    </location>
</feature>
<dbReference type="PANTHER" id="PTHR24058:SF103">
    <property type="entry name" value="SERINE_THREONINE-PROTEIN KINASE PRP4 HOMOLOG"/>
    <property type="match status" value="1"/>
</dbReference>
<feature type="compositionally biased region" description="Basic and acidic residues" evidence="9">
    <location>
        <begin position="160"/>
        <end position="202"/>
    </location>
</feature>
<keyword evidence="2" id="KW-0723">Serine/threonine-protein kinase</keyword>
<evidence type="ECO:0000256" key="3">
    <source>
        <dbReference type="ARBA" id="ARBA00022679"/>
    </source>
</evidence>
<feature type="compositionally biased region" description="Polar residues" evidence="9">
    <location>
        <begin position="435"/>
        <end position="448"/>
    </location>
</feature>
<evidence type="ECO:0000313" key="12">
    <source>
        <dbReference type="Proteomes" id="UP001412239"/>
    </source>
</evidence>
<keyword evidence="3" id="KW-0808">Transferase</keyword>
<protein>
    <recommendedName>
        <fullName evidence="1">non-specific serine/threonine protein kinase</fullName>
        <ecNumber evidence="1">2.7.11.1</ecNumber>
    </recommendedName>
</protein>
<gene>
    <name evidence="11" type="ORF">GSTUAT00001057001</name>
</gene>
<comment type="similarity">
    <text evidence="7">Belongs to the protein kinase superfamily. CMGC Ser/Thr protein kinase family.</text>
</comment>
<evidence type="ECO:0000256" key="2">
    <source>
        <dbReference type="ARBA" id="ARBA00022527"/>
    </source>
</evidence>
<feature type="compositionally biased region" description="Basic and acidic residues" evidence="9">
    <location>
        <begin position="93"/>
        <end position="107"/>
    </location>
</feature>
<dbReference type="GO" id="GO:0045292">
    <property type="term" value="P:mRNA cis splicing, via spliceosome"/>
    <property type="evidence" value="ECO:0007669"/>
    <property type="project" value="InterPro"/>
</dbReference>
<keyword evidence="4 8" id="KW-0547">Nucleotide-binding</keyword>
<dbReference type="Pfam" id="PF00069">
    <property type="entry name" value="Pkinase"/>
    <property type="match status" value="1"/>
</dbReference>
<dbReference type="SUPFAM" id="SSF56112">
    <property type="entry name" value="Protein kinase-like (PK-like)"/>
    <property type="match status" value="1"/>
</dbReference>
<feature type="binding site" evidence="8">
    <location>
        <position position="552"/>
    </location>
    <ligand>
        <name>ATP</name>
        <dbReference type="ChEBI" id="CHEBI:30616"/>
    </ligand>
</feature>
<evidence type="ECO:0000256" key="4">
    <source>
        <dbReference type="ARBA" id="ARBA00022741"/>
    </source>
</evidence>
<feature type="compositionally biased region" description="Basic and acidic residues" evidence="9">
    <location>
        <begin position="33"/>
        <end position="45"/>
    </location>
</feature>
<sequence length="864" mass="97103">MNSPSESFDEEGEIFETEVEKAPPSLPSVTGPRVDRLSSRNRDSRSPGISNYRGGNGDAYPPFRHDHFDPRDHGRRLGNGENMRGEKRRRSHERGPDPRQHRVHYEANGDVNIGRRPRVSYADIDRSEPRDPPRPFGHDDRYYRDTKRSRTRSRSPPRGPRGDGKGGRRGYFDDSRRDGGNRFIDREREWDRGRNDSRRHSQEQSVSEQGNIPVPSELSKRDAECRNKQSDQGNGDKQSLSHRTAQNGNSGRSAQTSKSIGFSPKAEIWGDDRNPPTEKAPLKPPPEEMEIEEPVDEVKLIEERRKKREAIKAKYRGQATPLLVSALAIAGSNPNSPGISEGEVTPAVASPALLDSSREDSPTGAFNISKNGATVINAGSTAMANAEDEGPSAADYDPTVDMREDNKRYEQRIHDHEAPSSAYDVTKVIARDEQTSASLPKQEPQQASTKKEEEDDFDMFAEGDDDDMFAGPTPKAEKVESQTNTTHPIVSDAKQLDASLLDNWDDADGYYRVIPAELLDGRYRVQTNLGRGMFSGVVRALDLTTQKLVAIKIIRNNETMKKAGLREIDILKKLMEADPDDKKHLVRLERCFEHKGHLCIVFENLSINLREVLKRYGRSEGISLMAVRSYAQQLFLGLSLLRKCNILHADLKPDNVLANENCNMLKICDLGSASDASENEITPYLVSRFYRAPEIILGIPYDFAIDMWSIGCTLYELYTGKILFTGRTNNQMLRSIMECRGKFPQKVLRKGKFTGLHFDDMLNFRSVENDKITGKVGSNSSSISPQALLKVVFAQDITKTLAFNKPVRELKTRLLAAASPGMTDAEMKELNGFIDLLDRCLNLNPERRCTPVEALKHPFIHRTK</sequence>
<keyword evidence="12" id="KW-1185">Reference proteome</keyword>
<evidence type="ECO:0000256" key="9">
    <source>
        <dbReference type="SAM" id="MobiDB-lite"/>
    </source>
</evidence>
<dbReference type="InterPro" id="IPR044092">
    <property type="entry name" value="STKc_PRP4"/>
</dbReference>
<dbReference type="Gene3D" id="3.30.200.20">
    <property type="entry name" value="Phosphorylase Kinase, domain 1"/>
    <property type="match status" value="1"/>
</dbReference>
<evidence type="ECO:0000256" key="7">
    <source>
        <dbReference type="ARBA" id="ARBA00023596"/>
    </source>
</evidence>
<feature type="region of interest" description="Disordered" evidence="9">
    <location>
        <begin position="433"/>
        <end position="455"/>
    </location>
</feature>
<dbReference type="FunFam" id="1.10.510.10:FF:000078">
    <property type="entry name" value="Serine/threonine-protein kinase PRP4 homolog"/>
    <property type="match status" value="1"/>
</dbReference>
<evidence type="ECO:0000259" key="10">
    <source>
        <dbReference type="PROSITE" id="PS50011"/>
    </source>
</evidence>
<dbReference type="GO" id="GO:0005524">
    <property type="term" value="F:ATP binding"/>
    <property type="evidence" value="ECO:0007669"/>
    <property type="project" value="UniProtKB-UniRule"/>
</dbReference>
<keyword evidence="6 8" id="KW-0067">ATP-binding</keyword>
<feature type="domain" description="Protein kinase" evidence="10">
    <location>
        <begin position="523"/>
        <end position="860"/>
    </location>
</feature>
<evidence type="ECO:0000256" key="1">
    <source>
        <dbReference type="ARBA" id="ARBA00012513"/>
    </source>
</evidence>
<reference evidence="11" key="1">
    <citation type="submission" date="2015-10" db="EMBL/GenBank/DDBJ databases">
        <authorList>
            <person name="Regsiter A."/>
            <person name="william w."/>
        </authorList>
    </citation>
    <scope>NUCLEOTIDE SEQUENCE</scope>
    <source>
        <strain evidence="11">Montdore</strain>
    </source>
</reference>
<dbReference type="FunFam" id="3.30.200.20:FF:000440">
    <property type="entry name" value="CMGC/DYRK/PRP4 protein kinase, variant"/>
    <property type="match status" value="1"/>
</dbReference>